<dbReference type="PANTHER" id="PTHR42859">
    <property type="entry name" value="OXIDOREDUCTASE"/>
    <property type="match status" value="1"/>
</dbReference>
<dbReference type="SUPFAM" id="SSF54862">
    <property type="entry name" value="4Fe-4S ferredoxins"/>
    <property type="match status" value="1"/>
</dbReference>
<keyword evidence="7" id="KW-1185">Reference proteome</keyword>
<dbReference type="GO" id="GO:0046872">
    <property type="term" value="F:metal ion binding"/>
    <property type="evidence" value="ECO:0007669"/>
    <property type="project" value="UniProtKB-KW"/>
</dbReference>
<gene>
    <name evidence="6" type="ORF">KHC33_11920</name>
</gene>
<dbReference type="Pfam" id="PF13247">
    <property type="entry name" value="Fer4_11"/>
    <property type="match status" value="1"/>
</dbReference>
<dbReference type="CDD" id="cd16370">
    <property type="entry name" value="DMSOR_beta_like"/>
    <property type="match status" value="1"/>
</dbReference>
<dbReference type="GO" id="GO:0051539">
    <property type="term" value="F:4 iron, 4 sulfur cluster binding"/>
    <property type="evidence" value="ECO:0007669"/>
    <property type="project" value="UniProtKB-KW"/>
</dbReference>
<dbReference type="PROSITE" id="PS51379">
    <property type="entry name" value="4FE4S_FER_2"/>
    <property type="match status" value="2"/>
</dbReference>
<organism evidence="6 7">
    <name type="scientific">Methanospirillum purgamenti</name>
    <dbReference type="NCBI Taxonomy" id="2834276"/>
    <lineage>
        <taxon>Archaea</taxon>
        <taxon>Methanobacteriati</taxon>
        <taxon>Methanobacteriota</taxon>
        <taxon>Stenosarchaea group</taxon>
        <taxon>Methanomicrobia</taxon>
        <taxon>Methanomicrobiales</taxon>
        <taxon>Methanospirillaceae</taxon>
        <taxon>Methanospirillum</taxon>
    </lineage>
</organism>
<keyword evidence="2" id="KW-0479">Metal-binding</keyword>
<evidence type="ECO:0000313" key="6">
    <source>
        <dbReference type="EMBL" id="QVV90626.1"/>
    </source>
</evidence>
<dbReference type="PROSITE" id="PS00198">
    <property type="entry name" value="4FE4S_FER_1"/>
    <property type="match status" value="1"/>
</dbReference>
<proteinExistence type="predicted"/>
<evidence type="ECO:0000256" key="1">
    <source>
        <dbReference type="ARBA" id="ARBA00022485"/>
    </source>
</evidence>
<keyword evidence="3" id="KW-0408">Iron</keyword>
<dbReference type="GO" id="GO:0016491">
    <property type="term" value="F:oxidoreductase activity"/>
    <property type="evidence" value="ECO:0007669"/>
    <property type="project" value="UniProtKB-ARBA"/>
</dbReference>
<dbReference type="InterPro" id="IPR050294">
    <property type="entry name" value="RnfB_subfamily"/>
</dbReference>
<evidence type="ECO:0000256" key="3">
    <source>
        <dbReference type="ARBA" id="ARBA00023004"/>
    </source>
</evidence>
<evidence type="ECO:0000256" key="4">
    <source>
        <dbReference type="ARBA" id="ARBA00023014"/>
    </source>
</evidence>
<keyword evidence="4" id="KW-0411">Iron-sulfur</keyword>
<dbReference type="Proteomes" id="UP000680656">
    <property type="component" value="Chromosome"/>
</dbReference>
<dbReference type="InterPro" id="IPR017896">
    <property type="entry name" value="4Fe4S_Fe-S-bd"/>
</dbReference>
<dbReference type="InterPro" id="IPR017900">
    <property type="entry name" value="4Fe4S_Fe_S_CS"/>
</dbReference>
<feature type="domain" description="4Fe-4S ferredoxin-type" evidence="5">
    <location>
        <begin position="94"/>
        <end position="114"/>
    </location>
</feature>
<dbReference type="AlphaFoldDB" id="A0A8E7B3W9"/>
<evidence type="ECO:0000259" key="5">
    <source>
        <dbReference type="PROSITE" id="PS51379"/>
    </source>
</evidence>
<dbReference type="Gene3D" id="3.30.70.20">
    <property type="match status" value="1"/>
</dbReference>
<dbReference type="EMBL" id="CP075546">
    <property type="protein sequence ID" value="QVV90626.1"/>
    <property type="molecule type" value="Genomic_DNA"/>
</dbReference>
<evidence type="ECO:0000256" key="2">
    <source>
        <dbReference type="ARBA" id="ARBA00022723"/>
    </source>
</evidence>
<sequence length="119" mass="12919">MFACTRRLGYGGVAKSAIHVSSVGGIERGFSVRVCRACQDPPCIRLCPENALVPRPGGGVTLKKDLCTGCRKCLDGCILGAISWDEEENHPIICIYCGYCAQYCPYEVIALEELMPDES</sequence>
<dbReference type="KEGG" id="mrtj:KHC33_11920"/>
<dbReference type="PANTHER" id="PTHR42859:SF15">
    <property type="entry name" value="IRON-SULFUR CLUSTER BINDING PROTEIN"/>
    <property type="match status" value="1"/>
</dbReference>
<keyword evidence="1" id="KW-0004">4Fe-4S</keyword>
<feature type="domain" description="4Fe-4S ferredoxin-type" evidence="5">
    <location>
        <begin position="58"/>
        <end position="87"/>
    </location>
</feature>
<protein>
    <submittedName>
        <fullName evidence="6">4Fe-4S binding protein</fullName>
    </submittedName>
</protein>
<name>A0A8E7B3W9_9EURY</name>
<accession>A0A8E7B3W9</accession>
<reference evidence="6 7" key="1">
    <citation type="submission" date="2021-05" db="EMBL/GenBank/DDBJ databases">
        <title>A novel Methanospirillum isolate from a pyrite-forming mixed culture.</title>
        <authorList>
            <person name="Bunk B."/>
            <person name="Sproer C."/>
            <person name="Spring S."/>
            <person name="Pester M."/>
        </authorList>
    </citation>
    <scope>NUCLEOTIDE SEQUENCE [LARGE SCALE GENOMIC DNA]</scope>
    <source>
        <strain evidence="6 7">J.3.6.1-F.2.7.3</strain>
    </source>
</reference>
<evidence type="ECO:0000313" key="7">
    <source>
        <dbReference type="Proteomes" id="UP000680656"/>
    </source>
</evidence>